<keyword evidence="3" id="KW-0479">Metal-binding</keyword>
<accession>A0A4V5PMD5</accession>
<evidence type="ECO:0000256" key="4">
    <source>
        <dbReference type="ARBA" id="ARBA00023004"/>
    </source>
</evidence>
<gene>
    <name evidence="7" type="primary">hxsB</name>
    <name evidence="7" type="ORF">E8A74_35395</name>
</gene>
<dbReference type="InterPro" id="IPR013785">
    <property type="entry name" value="Aldolase_TIM"/>
</dbReference>
<dbReference type="SUPFAM" id="SSF102114">
    <property type="entry name" value="Radical SAM enzymes"/>
    <property type="match status" value="1"/>
</dbReference>
<dbReference type="SFLD" id="SFLDG01067">
    <property type="entry name" value="SPASM/twitch_domain_containing"/>
    <property type="match status" value="1"/>
</dbReference>
<keyword evidence="2" id="KW-0949">S-adenosyl-L-methionine</keyword>
<dbReference type="OrthoDB" id="308557at2"/>
<dbReference type="GO" id="GO:0046872">
    <property type="term" value="F:metal ion binding"/>
    <property type="evidence" value="ECO:0007669"/>
    <property type="project" value="UniProtKB-KW"/>
</dbReference>
<dbReference type="PANTHER" id="PTHR43273:SF8">
    <property type="entry name" value="RADICAL SAM DOMAIN PROTEIN"/>
    <property type="match status" value="1"/>
</dbReference>
<keyword evidence="5" id="KW-0411">Iron-sulfur</keyword>
<dbReference type="GO" id="GO:0051536">
    <property type="term" value="F:iron-sulfur cluster binding"/>
    <property type="evidence" value="ECO:0007669"/>
    <property type="project" value="UniProtKB-KW"/>
</dbReference>
<organism evidence="7 8">
    <name type="scientific">Polyangium fumosum</name>
    <dbReference type="NCBI Taxonomy" id="889272"/>
    <lineage>
        <taxon>Bacteria</taxon>
        <taxon>Pseudomonadati</taxon>
        <taxon>Myxococcota</taxon>
        <taxon>Polyangia</taxon>
        <taxon>Polyangiales</taxon>
        <taxon>Polyangiaceae</taxon>
        <taxon>Polyangium</taxon>
    </lineage>
</organism>
<dbReference type="EMBL" id="SSMQ01000049">
    <property type="protein sequence ID" value="TKD00212.1"/>
    <property type="molecule type" value="Genomic_DNA"/>
</dbReference>
<protein>
    <submittedName>
        <fullName evidence="7">His-Xaa-Ser system radical SAM maturase HxsB</fullName>
    </submittedName>
</protein>
<dbReference type="CDD" id="cd01335">
    <property type="entry name" value="Radical_SAM"/>
    <property type="match status" value="1"/>
</dbReference>
<evidence type="ECO:0000256" key="3">
    <source>
        <dbReference type="ARBA" id="ARBA00022723"/>
    </source>
</evidence>
<feature type="domain" description="Radical SAM core" evidence="6">
    <location>
        <begin position="105"/>
        <end position="249"/>
    </location>
</feature>
<dbReference type="Gene3D" id="3.20.20.70">
    <property type="entry name" value="Aldolase class I"/>
    <property type="match status" value="1"/>
</dbReference>
<evidence type="ECO:0000256" key="1">
    <source>
        <dbReference type="ARBA" id="ARBA00001966"/>
    </source>
</evidence>
<sequence length="504" mass="56740">MTGLSTLFTELGSAAKAPTGLVPFRFREVGGDILLTNFLGDWLFVTQDEFRALTRGELDSASPLHDKLASRNFLREGLDQAKAAERIAYKKRFLNWGPNLHIAVVTLRCNETCVYCHASRANMDAVHTDMTPEIGEKVVDLMLQSTSPSVTLEFQGGEPLANFPVMKHVIEYALARNRAYGKGLEFTMVSNLAMMDEEKLAFLVDRKVQICTSIDGPEHLHTKQRILAGGNAHREAVKWIERINKAYIDIGLDPTLYHVEALLTTTREALKYPKEIVDTYVGLGCRAIFLRPVDPFGFAGRTAQIVEYDRAAYNDFYRTAVEHILDLNRRGEQVLERYGSIFLTKILGDDDPNFLDIRSPSGSGIGALAYNYDGKIFSSDEGRMMYETGDPAFQIGDVFTSTYRSLMKHETVRALVMASIRDVQPDCVNCTYTPYCGVQPEHSYRTQGTIFGRMRESTLCAVHKGIQDFLFDKLRENDPKTVEILQRWTTVRARTHFIHASSAS</sequence>
<keyword evidence="4" id="KW-0408">Iron</keyword>
<evidence type="ECO:0000256" key="2">
    <source>
        <dbReference type="ARBA" id="ARBA00022691"/>
    </source>
</evidence>
<keyword evidence="8" id="KW-1185">Reference proteome</keyword>
<dbReference type="InterPro" id="IPR058240">
    <property type="entry name" value="rSAM_sf"/>
</dbReference>
<comment type="cofactor">
    <cofactor evidence="1">
        <name>[4Fe-4S] cluster</name>
        <dbReference type="ChEBI" id="CHEBI:49883"/>
    </cofactor>
</comment>
<name>A0A4V5PMD5_9BACT</name>
<dbReference type="RefSeq" id="WP_136933505.1">
    <property type="nucleotide sequence ID" value="NZ_SSMQ01000049.1"/>
</dbReference>
<dbReference type="Proteomes" id="UP000309215">
    <property type="component" value="Unassembled WGS sequence"/>
</dbReference>
<reference evidence="7 8" key="1">
    <citation type="submission" date="2019-04" db="EMBL/GenBank/DDBJ databases">
        <authorList>
            <person name="Li Y."/>
            <person name="Wang J."/>
        </authorList>
    </citation>
    <scope>NUCLEOTIDE SEQUENCE [LARGE SCALE GENOMIC DNA]</scope>
    <source>
        <strain evidence="7 8">DSM 14668</strain>
    </source>
</reference>
<evidence type="ECO:0000259" key="6">
    <source>
        <dbReference type="Pfam" id="PF04055"/>
    </source>
</evidence>
<evidence type="ECO:0000313" key="8">
    <source>
        <dbReference type="Proteomes" id="UP000309215"/>
    </source>
</evidence>
<dbReference type="PANTHER" id="PTHR43273">
    <property type="entry name" value="ANAEROBIC SULFATASE-MATURATING ENZYME HOMOLOG ASLB-RELATED"/>
    <property type="match status" value="1"/>
</dbReference>
<dbReference type="SFLD" id="SFLDG01384">
    <property type="entry name" value="thioether_bond_formation_requi"/>
    <property type="match status" value="1"/>
</dbReference>
<dbReference type="InterPro" id="IPR007197">
    <property type="entry name" value="rSAM"/>
</dbReference>
<dbReference type="Pfam" id="PF04055">
    <property type="entry name" value="Radical_SAM"/>
    <property type="match status" value="1"/>
</dbReference>
<dbReference type="InterPro" id="IPR024023">
    <property type="entry name" value="rSAM_paired_HxsB"/>
</dbReference>
<evidence type="ECO:0000313" key="7">
    <source>
        <dbReference type="EMBL" id="TKD00212.1"/>
    </source>
</evidence>
<dbReference type="SFLD" id="SFLDG01386">
    <property type="entry name" value="main_SPASM_domain-containing"/>
    <property type="match status" value="1"/>
</dbReference>
<dbReference type="GO" id="GO:0016491">
    <property type="term" value="F:oxidoreductase activity"/>
    <property type="evidence" value="ECO:0007669"/>
    <property type="project" value="InterPro"/>
</dbReference>
<dbReference type="NCBIfam" id="TIGR03978">
    <property type="entry name" value="rSAM_paired_1"/>
    <property type="match status" value="1"/>
</dbReference>
<proteinExistence type="predicted"/>
<evidence type="ECO:0000256" key="5">
    <source>
        <dbReference type="ARBA" id="ARBA00023014"/>
    </source>
</evidence>
<comment type="caution">
    <text evidence="7">The sequence shown here is derived from an EMBL/GenBank/DDBJ whole genome shotgun (WGS) entry which is preliminary data.</text>
</comment>
<dbReference type="AlphaFoldDB" id="A0A4V5PMD5"/>
<dbReference type="InterPro" id="IPR023867">
    <property type="entry name" value="Sulphatase_maturase_rSAM"/>
</dbReference>
<dbReference type="SFLD" id="SFLDS00029">
    <property type="entry name" value="Radical_SAM"/>
    <property type="match status" value="1"/>
</dbReference>